<keyword evidence="3" id="KW-1185">Reference proteome</keyword>
<dbReference type="EMBL" id="CP155573">
    <property type="protein sequence ID" value="XFO68257.1"/>
    <property type="molecule type" value="Genomic_DNA"/>
</dbReference>
<evidence type="ECO:0000259" key="1">
    <source>
        <dbReference type="Pfam" id="PF07883"/>
    </source>
</evidence>
<dbReference type="RefSeq" id="WP_094604046.1">
    <property type="nucleotide sequence ID" value="NZ_CP155573.1"/>
</dbReference>
<organism evidence="2 3">
    <name type="scientific">Sporomusa silvacetica DSM 10669</name>
    <dbReference type="NCBI Taxonomy" id="1123289"/>
    <lineage>
        <taxon>Bacteria</taxon>
        <taxon>Bacillati</taxon>
        <taxon>Bacillota</taxon>
        <taxon>Negativicutes</taxon>
        <taxon>Selenomonadales</taxon>
        <taxon>Sporomusaceae</taxon>
        <taxon>Sporomusa</taxon>
    </lineage>
</organism>
<evidence type="ECO:0000313" key="3">
    <source>
        <dbReference type="Proteomes" id="UP000216752"/>
    </source>
</evidence>
<gene>
    <name evidence="2" type="ORF">SPSIL_044770</name>
</gene>
<dbReference type="InterPro" id="IPR014710">
    <property type="entry name" value="RmlC-like_jellyroll"/>
</dbReference>
<accession>A0ABZ3IRE1</accession>
<name>A0ABZ3IRE1_9FIRM</name>
<dbReference type="Proteomes" id="UP000216752">
    <property type="component" value="Chromosome"/>
</dbReference>
<dbReference type="InterPro" id="IPR013096">
    <property type="entry name" value="Cupin_2"/>
</dbReference>
<sequence>MNNTNLPCIQLTDKTTRRVISYGEDLMLVEFGFKKGGIGQPHSHDEHEQIGYVAQGSFELIVGEEKSIIKRGDTYYAPRKTLHGVVALEDDSILIDAFTPIRKDFL</sequence>
<dbReference type="InterPro" id="IPR052535">
    <property type="entry name" value="Bacilysin_H2HPP_isomerase"/>
</dbReference>
<dbReference type="PIRSF" id="PIRSF029883">
    <property type="entry name" value="KdgF"/>
    <property type="match status" value="1"/>
</dbReference>
<reference evidence="2" key="1">
    <citation type="submission" date="2024-05" db="EMBL/GenBank/DDBJ databases">
        <title>Isolation and characterization of Sporomusa carbonis sp. nov., a carboxydotrophic hydrogenogen in the genus of Sporomusa isolated from a charcoal burning pile.</title>
        <authorList>
            <person name="Boeer T."/>
            <person name="Rosenbaum F."/>
            <person name="Eysell L."/>
            <person name="Mueller V."/>
            <person name="Daniel R."/>
            <person name="Poehlein A."/>
        </authorList>
    </citation>
    <scope>NUCLEOTIDE SEQUENCE [LARGE SCALE GENOMIC DNA]</scope>
    <source>
        <strain evidence="2">DSM 10669</strain>
    </source>
</reference>
<dbReference type="SUPFAM" id="SSF51182">
    <property type="entry name" value="RmlC-like cupins"/>
    <property type="match status" value="1"/>
</dbReference>
<dbReference type="InterPro" id="IPR025499">
    <property type="entry name" value="KdgF"/>
</dbReference>
<dbReference type="PANTHER" id="PTHR40112">
    <property type="entry name" value="H2HPP ISOMERASE"/>
    <property type="match status" value="1"/>
</dbReference>
<dbReference type="PANTHER" id="PTHR40112:SF1">
    <property type="entry name" value="H2HPP ISOMERASE"/>
    <property type="match status" value="1"/>
</dbReference>
<proteinExistence type="predicted"/>
<feature type="domain" description="Cupin type-2" evidence="1">
    <location>
        <begin position="31"/>
        <end position="91"/>
    </location>
</feature>
<protein>
    <recommendedName>
        <fullName evidence="1">Cupin type-2 domain-containing protein</fullName>
    </recommendedName>
</protein>
<evidence type="ECO:0000313" key="2">
    <source>
        <dbReference type="EMBL" id="XFO68257.1"/>
    </source>
</evidence>
<dbReference type="Pfam" id="PF07883">
    <property type="entry name" value="Cupin_2"/>
    <property type="match status" value="1"/>
</dbReference>
<dbReference type="InterPro" id="IPR011051">
    <property type="entry name" value="RmlC_Cupin_sf"/>
</dbReference>
<dbReference type="Gene3D" id="2.60.120.10">
    <property type="entry name" value="Jelly Rolls"/>
    <property type="match status" value="1"/>
</dbReference>
<dbReference type="CDD" id="cd02238">
    <property type="entry name" value="cupin_KdgF"/>
    <property type="match status" value="1"/>
</dbReference>